<comment type="caution">
    <text evidence="2">The sequence shown here is derived from an EMBL/GenBank/DDBJ whole genome shotgun (WGS) entry which is preliminary data.</text>
</comment>
<dbReference type="GO" id="GO:0008168">
    <property type="term" value="F:methyltransferase activity"/>
    <property type="evidence" value="ECO:0007669"/>
    <property type="project" value="UniProtKB-KW"/>
</dbReference>
<dbReference type="SUPFAM" id="SSF53335">
    <property type="entry name" value="S-adenosyl-L-methionine-dependent methyltransferases"/>
    <property type="match status" value="1"/>
</dbReference>
<evidence type="ECO:0000259" key="1">
    <source>
        <dbReference type="Pfam" id="PF08241"/>
    </source>
</evidence>
<gene>
    <name evidence="2" type="ORF">ACFSYJ_25550</name>
</gene>
<accession>A0ABW5GM81</accession>
<organism evidence="2 3">
    <name type="scientific">Amycolatopsis samaneae</name>
    <dbReference type="NCBI Taxonomy" id="664691"/>
    <lineage>
        <taxon>Bacteria</taxon>
        <taxon>Bacillati</taxon>
        <taxon>Actinomycetota</taxon>
        <taxon>Actinomycetes</taxon>
        <taxon>Pseudonocardiales</taxon>
        <taxon>Pseudonocardiaceae</taxon>
        <taxon>Amycolatopsis</taxon>
    </lineage>
</organism>
<dbReference type="CDD" id="cd02440">
    <property type="entry name" value="AdoMet_MTases"/>
    <property type="match status" value="1"/>
</dbReference>
<dbReference type="EMBL" id="JBHUKU010000014">
    <property type="protein sequence ID" value="MFD2461998.1"/>
    <property type="molecule type" value="Genomic_DNA"/>
</dbReference>
<feature type="domain" description="Methyltransferase type 11" evidence="1">
    <location>
        <begin position="52"/>
        <end position="144"/>
    </location>
</feature>
<sequence length="279" mass="29730">MVSTTAQEAFLRDFHARHPAVTPRALGRGRAPDGRSSYEILRDHVEGCPRVLDLGCGDGFLLDLLAEAGHEIAGIDLSAADLALARRRPSLAEVRLVEARAQDLPFPSGEFDACVSHMAFMLMPDADRIAAELARVLAPGGRLAMVLGGGPGETDEEDGYGLFRRLLHAVLDGTPAERRIPPLGDPRARNREGVDEILTPAGFAPVEWTTEPLDLGGSAEQVWSVVSTVYNLMPLDPAVVAALEAEFLAGAAELADARGRVPAALNVHVVTSRTLRSGH</sequence>
<dbReference type="EC" id="2.1.1.-" evidence="2"/>
<dbReference type="InterPro" id="IPR013216">
    <property type="entry name" value="Methyltransf_11"/>
</dbReference>
<proteinExistence type="predicted"/>
<name>A0ABW5GM81_9PSEU</name>
<dbReference type="PANTHER" id="PTHR43591">
    <property type="entry name" value="METHYLTRANSFERASE"/>
    <property type="match status" value="1"/>
</dbReference>
<evidence type="ECO:0000313" key="2">
    <source>
        <dbReference type="EMBL" id="MFD2461998.1"/>
    </source>
</evidence>
<keyword evidence="3" id="KW-1185">Reference proteome</keyword>
<reference evidence="3" key="1">
    <citation type="journal article" date="2019" name="Int. J. Syst. Evol. Microbiol.">
        <title>The Global Catalogue of Microorganisms (GCM) 10K type strain sequencing project: providing services to taxonomists for standard genome sequencing and annotation.</title>
        <authorList>
            <consortium name="The Broad Institute Genomics Platform"/>
            <consortium name="The Broad Institute Genome Sequencing Center for Infectious Disease"/>
            <person name="Wu L."/>
            <person name="Ma J."/>
        </authorList>
    </citation>
    <scope>NUCLEOTIDE SEQUENCE [LARGE SCALE GENOMIC DNA]</scope>
    <source>
        <strain evidence="3">CGMCC 4.7643</strain>
    </source>
</reference>
<protein>
    <submittedName>
        <fullName evidence="2">Class I SAM-dependent methyltransferase</fullName>
        <ecNumber evidence="2">2.1.1.-</ecNumber>
    </submittedName>
</protein>
<dbReference type="Proteomes" id="UP001597419">
    <property type="component" value="Unassembled WGS sequence"/>
</dbReference>
<dbReference type="InterPro" id="IPR029063">
    <property type="entry name" value="SAM-dependent_MTases_sf"/>
</dbReference>
<dbReference type="Pfam" id="PF08241">
    <property type="entry name" value="Methyltransf_11"/>
    <property type="match status" value="1"/>
</dbReference>
<keyword evidence="2" id="KW-0808">Transferase</keyword>
<dbReference type="Gene3D" id="3.40.50.150">
    <property type="entry name" value="Vaccinia Virus protein VP39"/>
    <property type="match status" value="1"/>
</dbReference>
<evidence type="ECO:0000313" key="3">
    <source>
        <dbReference type="Proteomes" id="UP001597419"/>
    </source>
</evidence>
<dbReference type="RefSeq" id="WP_345391270.1">
    <property type="nucleotide sequence ID" value="NZ_BAABHG010000004.1"/>
</dbReference>
<keyword evidence="2" id="KW-0489">Methyltransferase</keyword>
<dbReference type="GO" id="GO:0032259">
    <property type="term" value="P:methylation"/>
    <property type="evidence" value="ECO:0007669"/>
    <property type="project" value="UniProtKB-KW"/>
</dbReference>